<name>A0ABQ1IXB0_9GAMM</name>
<evidence type="ECO:0000313" key="1">
    <source>
        <dbReference type="EMBL" id="GGB52747.1"/>
    </source>
</evidence>
<protein>
    <submittedName>
        <fullName evidence="1">Uncharacterized protein</fullName>
    </submittedName>
</protein>
<keyword evidence="2" id="KW-1185">Reference proteome</keyword>
<reference evidence="2" key="1">
    <citation type="journal article" date="2019" name="Int. J. Syst. Evol. Microbiol.">
        <title>The Global Catalogue of Microorganisms (GCM) 10K type strain sequencing project: providing services to taxonomists for standard genome sequencing and annotation.</title>
        <authorList>
            <consortium name="The Broad Institute Genomics Platform"/>
            <consortium name="The Broad Institute Genome Sequencing Center for Infectious Disease"/>
            <person name="Wu L."/>
            <person name="Ma J."/>
        </authorList>
    </citation>
    <scope>NUCLEOTIDE SEQUENCE [LARGE SCALE GENOMIC DNA]</scope>
    <source>
        <strain evidence="2">CGMCC 1.15339</strain>
    </source>
</reference>
<dbReference type="EMBL" id="BMII01000008">
    <property type="protein sequence ID" value="GGB52747.1"/>
    <property type="molecule type" value="Genomic_DNA"/>
</dbReference>
<gene>
    <name evidence="1" type="ORF">GCM10011607_11580</name>
</gene>
<sequence>MLKDSNNDILAFIEFFGKISESVAAGYSDIEIDARPIQRECSEQLSYLKRICDELHINLTILL</sequence>
<organism evidence="1 2">
    <name type="scientific">Shewanella inventionis</name>
    <dbReference type="NCBI Taxonomy" id="1738770"/>
    <lineage>
        <taxon>Bacteria</taxon>
        <taxon>Pseudomonadati</taxon>
        <taxon>Pseudomonadota</taxon>
        <taxon>Gammaproteobacteria</taxon>
        <taxon>Alteromonadales</taxon>
        <taxon>Shewanellaceae</taxon>
        <taxon>Shewanella</taxon>
    </lineage>
</organism>
<proteinExistence type="predicted"/>
<comment type="caution">
    <text evidence="1">The sequence shown here is derived from an EMBL/GenBank/DDBJ whole genome shotgun (WGS) entry which is preliminary data.</text>
</comment>
<evidence type="ECO:0000313" key="2">
    <source>
        <dbReference type="Proteomes" id="UP000617555"/>
    </source>
</evidence>
<dbReference type="Proteomes" id="UP000617555">
    <property type="component" value="Unassembled WGS sequence"/>
</dbReference>
<dbReference type="RefSeq" id="WP_188737909.1">
    <property type="nucleotide sequence ID" value="NZ_BMII01000008.1"/>
</dbReference>
<accession>A0ABQ1IXB0</accession>